<keyword evidence="1" id="KW-0343">GTPase activation</keyword>
<evidence type="ECO:0000256" key="2">
    <source>
        <dbReference type="SAM" id="MobiDB-lite"/>
    </source>
</evidence>
<dbReference type="STRING" id="857342.A0A2T3B259"/>
<feature type="compositionally biased region" description="Polar residues" evidence="2">
    <location>
        <begin position="594"/>
        <end position="606"/>
    </location>
</feature>
<feature type="region of interest" description="Disordered" evidence="2">
    <location>
        <begin position="649"/>
        <end position="727"/>
    </location>
</feature>
<reference evidence="4 5" key="1">
    <citation type="journal article" date="2018" name="New Phytol.">
        <title>Comparative genomics and transcriptomics depict ericoid mycorrhizal fungi as versatile saprotrophs and plant mutualists.</title>
        <authorList>
            <person name="Martino E."/>
            <person name="Morin E."/>
            <person name="Grelet G.A."/>
            <person name="Kuo A."/>
            <person name="Kohler A."/>
            <person name="Daghino S."/>
            <person name="Barry K.W."/>
            <person name="Cichocki N."/>
            <person name="Clum A."/>
            <person name="Dockter R.B."/>
            <person name="Hainaut M."/>
            <person name="Kuo R.C."/>
            <person name="LaButti K."/>
            <person name="Lindahl B.D."/>
            <person name="Lindquist E.A."/>
            <person name="Lipzen A."/>
            <person name="Khouja H.R."/>
            <person name="Magnuson J."/>
            <person name="Murat C."/>
            <person name="Ohm R.A."/>
            <person name="Singer S.W."/>
            <person name="Spatafora J.W."/>
            <person name="Wang M."/>
            <person name="Veneault-Fourrey C."/>
            <person name="Henrissat B."/>
            <person name="Grigoriev I.V."/>
            <person name="Martin F.M."/>
            <person name="Perotto S."/>
        </authorList>
    </citation>
    <scope>NUCLEOTIDE SEQUENCE [LARGE SCALE GENOMIC DNA]</scope>
    <source>
        <strain evidence="4 5">ATCC 22711</strain>
    </source>
</reference>
<evidence type="ECO:0000313" key="5">
    <source>
        <dbReference type="Proteomes" id="UP000241818"/>
    </source>
</evidence>
<gene>
    <name evidence="4" type="ORF">M430DRAFT_19238</name>
</gene>
<dbReference type="PROSITE" id="PS50086">
    <property type="entry name" value="TBC_RABGAP"/>
    <property type="match status" value="1"/>
</dbReference>
<evidence type="ECO:0000256" key="1">
    <source>
        <dbReference type="ARBA" id="ARBA00022468"/>
    </source>
</evidence>
<dbReference type="InParanoid" id="A0A2T3B259"/>
<dbReference type="PANTHER" id="PTHR22957:SF337">
    <property type="entry name" value="TBC1 DOMAIN FAMILY MEMBER 5"/>
    <property type="match status" value="1"/>
</dbReference>
<accession>A0A2T3B259</accession>
<feature type="region of interest" description="Disordered" evidence="2">
    <location>
        <begin position="531"/>
        <end position="635"/>
    </location>
</feature>
<dbReference type="SUPFAM" id="SSF47923">
    <property type="entry name" value="Ypt/Rab-GAP domain of gyp1p"/>
    <property type="match status" value="2"/>
</dbReference>
<evidence type="ECO:0000259" key="3">
    <source>
        <dbReference type="PROSITE" id="PS50086"/>
    </source>
</evidence>
<dbReference type="AlphaFoldDB" id="A0A2T3B259"/>
<feature type="compositionally biased region" description="Low complexity" evidence="2">
    <location>
        <begin position="536"/>
        <end position="553"/>
    </location>
</feature>
<dbReference type="InterPro" id="IPR035969">
    <property type="entry name" value="Rab-GAP_TBC_sf"/>
</dbReference>
<dbReference type="PANTHER" id="PTHR22957">
    <property type="entry name" value="TBC1 DOMAIN FAMILY MEMBER GTPASE-ACTIVATING PROTEIN"/>
    <property type="match status" value="1"/>
</dbReference>
<dbReference type="Pfam" id="PF00566">
    <property type="entry name" value="RabGAP-TBC"/>
    <property type="match status" value="1"/>
</dbReference>
<dbReference type="InterPro" id="IPR000195">
    <property type="entry name" value="Rab-GAP-TBC_dom"/>
</dbReference>
<dbReference type="GO" id="GO:0005096">
    <property type="term" value="F:GTPase activator activity"/>
    <property type="evidence" value="ECO:0007669"/>
    <property type="project" value="UniProtKB-KW"/>
</dbReference>
<dbReference type="OrthoDB" id="27140at2759"/>
<protein>
    <recommendedName>
        <fullName evidence="3">Rab-GAP TBC domain-containing protein</fullName>
    </recommendedName>
</protein>
<feature type="compositionally biased region" description="Polar residues" evidence="2">
    <location>
        <begin position="662"/>
        <end position="679"/>
    </location>
</feature>
<sequence length="727" mass="80535">MRTHANLAFVQSVGRQTFLLFQTTETTGWSRALIDSRSAYSSLREHLLRYIENPDALGSALDPLDDDQNSPWNTLRQDEELRAEIFQDIQRCMQEEPYFRQPRTQRIMLDILFVFCKINQDVGYRQGMHELLAPILWVIDQDAIDLANSNDQGSGSETDSLLKQILDPAYIEHDAFTLLSLIMRTAKSFYELGETDLRSNAPSVESGTPQQKVSPIVERSERIHEVYLARVDPELAKHLTNIEVLPQIFLIRWIRLLFGREFPFDDLLALWDVLLAEDPELDLVDMVCVAMLLRIRWQLLEANYSVALMLLLKYPSPSRPHDPRTFVDDAIYLRNNFSAAGGATLIAKYSGKSPPVYSSASRPSTPLGEGVGQKHKLWRARSPLQTPVRFLQQQGGVEALFQGAAKGVFDRGERLGINQAVRDAVGEVKKNMKGLHASRITSPSRRTSDMMRWSLDEGRSVPSQNTFESAMKTRNQQLALMLDEAMADLRDLSVSTDDDKDKYIKGIDLAIAKIGFVKVYLEDSEIPLPFSPSNLAPESPSSSIAKISPKSPEQAPSQRPAPTRVTTTAGHKLKTASSSDLSLPSTPTPESLTGENSPAVQSSSDVVQDPLSKTPVEPAEDIRPPSRPISSLPTRSSIAQSNFSWMLEPDDSAASGVKSAPPKSSSPFLKSGRRPNSGQGREKAAFLFGEESGEPQIPSSRKSVSAESFSLGPMKGGEDNNEEPVDA</sequence>
<dbReference type="SMART" id="SM00164">
    <property type="entry name" value="TBC"/>
    <property type="match status" value="1"/>
</dbReference>
<proteinExistence type="predicted"/>
<feature type="domain" description="Rab-GAP TBC" evidence="3">
    <location>
        <begin position="62"/>
        <end position="278"/>
    </location>
</feature>
<dbReference type="Gene3D" id="1.10.472.80">
    <property type="entry name" value="Ypt/Rab-GAP domain of gyp1p, domain 3"/>
    <property type="match status" value="1"/>
</dbReference>
<dbReference type="FunFam" id="1.10.8.270:FF:000031">
    <property type="entry name" value="TBC1 domain family member 5"/>
    <property type="match status" value="1"/>
</dbReference>
<name>A0A2T3B259_AMORE</name>
<feature type="compositionally biased region" description="Low complexity" evidence="2">
    <location>
        <begin position="577"/>
        <end position="593"/>
    </location>
</feature>
<feature type="compositionally biased region" description="Polar residues" evidence="2">
    <location>
        <begin position="697"/>
        <end position="708"/>
    </location>
</feature>
<dbReference type="FunFam" id="1.10.472.80:FF:000038">
    <property type="entry name" value="TBC1 domain family member 5"/>
    <property type="match status" value="1"/>
</dbReference>
<keyword evidence="5" id="KW-1185">Reference proteome</keyword>
<dbReference type="GeneID" id="36572120"/>
<dbReference type="RefSeq" id="XP_024720990.1">
    <property type="nucleotide sequence ID" value="XM_024864039.1"/>
</dbReference>
<dbReference type="EMBL" id="KZ679011">
    <property type="protein sequence ID" value="PSS18638.1"/>
    <property type="molecule type" value="Genomic_DNA"/>
</dbReference>
<dbReference type="Proteomes" id="UP000241818">
    <property type="component" value="Unassembled WGS sequence"/>
</dbReference>
<dbReference type="Gene3D" id="1.10.8.270">
    <property type="entry name" value="putative rabgap domain of human tbc1 domain family member 14 like domains"/>
    <property type="match status" value="1"/>
</dbReference>
<organism evidence="4 5">
    <name type="scientific">Amorphotheca resinae ATCC 22711</name>
    <dbReference type="NCBI Taxonomy" id="857342"/>
    <lineage>
        <taxon>Eukaryota</taxon>
        <taxon>Fungi</taxon>
        <taxon>Dikarya</taxon>
        <taxon>Ascomycota</taxon>
        <taxon>Pezizomycotina</taxon>
        <taxon>Leotiomycetes</taxon>
        <taxon>Helotiales</taxon>
        <taxon>Amorphothecaceae</taxon>
        <taxon>Amorphotheca</taxon>
    </lineage>
</organism>
<evidence type="ECO:0000313" key="4">
    <source>
        <dbReference type="EMBL" id="PSS18638.1"/>
    </source>
</evidence>